<dbReference type="SUPFAM" id="SSF58104">
    <property type="entry name" value="Methyl-accepting chemotaxis protein (MCP) signaling domain"/>
    <property type="match status" value="1"/>
</dbReference>
<evidence type="ECO:0000259" key="11">
    <source>
        <dbReference type="PROSITE" id="PS50111"/>
    </source>
</evidence>
<keyword evidence="14" id="KW-1185">Reference proteome</keyword>
<evidence type="ECO:0000313" key="14">
    <source>
        <dbReference type="Proteomes" id="UP000282311"/>
    </source>
</evidence>
<keyword evidence="4 10" id="KW-0812">Transmembrane</keyword>
<dbReference type="EMBL" id="RBAH01000016">
    <property type="protein sequence ID" value="RKN79190.1"/>
    <property type="molecule type" value="Genomic_DNA"/>
</dbReference>
<dbReference type="InterPro" id="IPR003660">
    <property type="entry name" value="HAMP_dom"/>
</dbReference>
<evidence type="ECO:0000256" key="3">
    <source>
        <dbReference type="ARBA" id="ARBA00022500"/>
    </source>
</evidence>
<feature type="domain" description="Methyl-accepting transducer" evidence="11">
    <location>
        <begin position="383"/>
        <end position="619"/>
    </location>
</feature>
<accession>A0A3B0C268</accession>
<dbReference type="Pfam" id="PF00672">
    <property type="entry name" value="HAMP"/>
    <property type="match status" value="1"/>
</dbReference>
<keyword evidence="6 10" id="KW-0472">Membrane</keyword>
<evidence type="ECO:0000256" key="6">
    <source>
        <dbReference type="ARBA" id="ARBA00023136"/>
    </source>
</evidence>
<evidence type="ECO:0000313" key="13">
    <source>
        <dbReference type="EMBL" id="RKN79190.1"/>
    </source>
</evidence>
<evidence type="ECO:0000259" key="12">
    <source>
        <dbReference type="PROSITE" id="PS50885"/>
    </source>
</evidence>
<comment type="subcellular location">
    <subcellularLocation>
        <location evidence="1">Cell membrane</location>
        <topology evidence="1">Multi-pass membrane protein</topology>
    </subcellularLocation>
</comment>
<dbReference type="Gene3D" id="3.30.450.20">
    <property type="entry name" value="PAS domain"/>
    <property type="match status" value="1"/>
</dbReference>
<evidence type="ECO:0000256" key="4">
    <source>
        <dbReference type="ARBA" id="ARBA00022692"/>
    </source>
</evidence>
<keyword evidence="3" id="KW-0145">Chemotaxis</keyword>
<dbReference type="AlphaFoldDB" id="A0A3B0C268"/>
<sequence>MSTGNTTFRGLRKMSIRKKYGIGILLLTLVPLLASTLFFISYFTKVTRADNDKVVSEILEMNKSRLDEWMQSKISVMQSFIKQNGFRAAEPAKIIPLLKVLDQSDEQITTFNLIDANGDGVDTANVAINIADRDHFKQTKETKQPVIADMLISKKTNKYVLPIDVPILNDSGAFAGLVSASLSPDILTSLTTSIKVADTGYGYIVSGAGDYYTHPDQARIGKSYAEYETTDSAKKAFQTIVGSDSGSVTYINDDKREVITTYITIPNTSWKLIVTVPTSEVYASVTEVQRLAGLFVLLIMIVVAVISVLVTRSISRPVETVSGFMQQVAAGDLSSRLPVRSGDEIGRLCMSINAMVESTAEIVRGMNATIEQVAAASEELRQSAEQSSQAAEQIAAAIEEVATGSESQLQGAEQSARAMEETSSGVKRIAESSGIVADQTSSVTAEVESGYIDIQQAIEQMNVIAGVASESSAVMEELYSYSDQIGDIVDVISNLANQTSLLSLNASIEAARAGEQGRGFAVVASEVKKLAEQTSQSVTGIAELIQRIQRSAGEAVGSMRSNVAEIGQGIDKMRQVGQSFTAIRSSVRDVSAQIQEVSATTEEISAGSEQITASIVEMVGISKQAAEHSQSVAASAEEQSAIMEGIAASAKSLDKLMNELKELIRVFKL</sequence>
<dbReference type="CDD" id="cd11386">
    <property type="entry name" value="MCP_signal"/>
    <property type="match status" value="1"/>
</dbReference>
<proteinExistence type="inferred from homology"/>
<reference evidence="13 14" key="1">
    <citation type="journal article" date="2007" name="Int. J. Syst. Evol. Microbiol.">
        <title>Paenibacillus ginsengarvi sp. nov., isolated from soil from ginseng cultivation.</title>
        <authorList>
            <person name="Yoon M.H."/>
            <person name="Ten L.N."/>
            <person name="Im W.T."/>
        </authorList>
    </citation>
    <scope>NUCLEOTIDE SEQUENCE [LARGE SCALE GENOMIC DNA]</scope>
    <source>
        <strain evidence="13 14">KCTC 13059</strain>
    </source>
</reference>
<gene>
    <name evidence="13" type="ORF">D7M11_21145</name>
</gene>
<dbReference type="SMART" id="SM00304">
    <property type="entry name" value="HAMP"/>
    <property type="match status" value="1"/>
</dbReference>
<evidence type="ECO:0000256" key="5">
    <source>
        <dbReference type="ARBA" id="ARBA00022989"/>
    </source>
</evidence>
<dbReference type="GO" id="GO:0006935">
    <property type="term" value="P:chemotaxis"/>
    <property type="evidence" value="ECO:0007669"/>
    <property type="project" value="UniProtKB-KW"/>
</dbReference>
<dbReference type="PROSITE" id="PS50885">
    <property type="entry name" value="HAMP"/>
    <property type="match status" value="1"/>
</dbReference>
<dbReference type="GO" id="GO:0005886">
    <property type="term" value="C:plasma membrane"/>
    <property type="evidence" value="ECO:0007669"/>
    <property type="project" value="UniProtKB-SubCell"/>
</dbReference>
<dbReference type="Gene3D" id="1.10.8.500">
    <property type="entry name" value="HAMP domain in histidine kinase"/>
    <property type="match status" value="1"/>
</dbReference>
<dbReference type="PROSITE" id="PS50111">
    <property type="entry name" value="CHEMOTAXIS_TRANSDUC_2"/>
    <property type="match status" value="1"/>
</dbReference>
<dbReference type="OrthoDB" id="243053at2"/>
<evidence type="ECO:0000256" key="10">
    <source>
        <dbReference type="SAM" id="Phobius"/>
    </source>
</evidence>
<dbReference type="CDD" id="cd06225">
    <property type="entry name" value="HAMP"/>
    <property type="match status" value="1"/>
</dbReference>
<name>A0A3B0C268_9BACL</name>
<keyword evidence="2" id="KW-1003">Cell membrane</keyword>
<dbReference type="SMART" id="SM00283">
    <property type="entry name" value="MA"/>
    <property type="match status" value="1"/>
</dbReference>
<feature type="domain" description="HAMP" evidence="12">
    <location>
        <begin position="312"/>
        <end position="364"/>
    </location>
</feature>
<dbReference type="CDD" id="cd12912">
    <property type="entry name" value="PDC2_MCP_like"/>
    <property type="match status" value="1"/>
</dbReference>
<evidence type="ECO:0000256" key="9">
    <source>
        <dbReference type="PROSITE-ProRule" id="PRU00284"/>
    </source>
</evidence>
<evidence type="ECO:0000256" key="1">
    <source>
        <dbReference type="ARBA" id="ARBA00004651"/>
    </source>
</evidence>
<evidence type="ECO:0000256" key="2">
    <source>
        <dbReference type="ARBA" id="ARBA00022475"/>
    </source>
</evidence>
<dbReference type="PANTHER" id="PTHR32089">
    <property type="entry name" value="METHYL-ACCEPTING CHEMOTAXIS PROTEIN MCPB"/>
    <property type="match status" value="1"/>
</dbReference>
<dbReference type="InterPro" id="IPR033479">
    <property type="entry name" value="dCache_1"/>
</dbReference>
<dbReference type="GO" id="GO:0007165">
    <property type="term" value="P:signal transduction"/>
    <property type="evidence" value="ECO:0007669"/>
    <property type="project" value="UniProtKB-KW"/>
</dbReference>
<dbReference type="Gene3D" id="1.10.287.950">
    <property type="entry name" value="Methyl-accepting chemotaxis protein"/>
    <property type="match status" value="1"/>
</dbReference>
<keyword evidence="7 9" id="KW-0807">Transducer</keyword>
<dbReference type="Pfam" id="PF00015">
    <property type="entry name" value="MCPsignal"/>
    <property type="match status" value="1"/>
</dbReference>
<dbReference type="Proteomes" id="UP000282311">
    <property type="component" value="Unassembled WGS sequence"/>
</dbReference>
<feature type="transmembrane region" description="Helical" evidence="10">
    <location>
        <begin position="291"/>
        <end position="310"/>
    </location>
</feature>
<evidence type="ECO:0000256" key="7">
    <source>
        <dbReference type="ARBA" id="ARBA00023224"/>
    </source>
</evidence>
<feature type="transmembrane region" description="Helical" evidence="10">
    <location>
        <begin position="20"/>
        <end position="43"/>
    </location>
</feature>
<comment type="caution">
    <text evidence="13">The sequence shown here is derived from an EMBL/GenBank/DDBJ whole genome shotgun (WGS) entry which is preliminary data.</text>
</comment>
<protein>
    <submittedName>
        <fullName evidence="13">Methyl-accepting chemotaxis protein</fullName>
    </submittedName>
</protein>
<dbReference type="InterPro" id="IPR004089">
    <property type="entry name" value="MCPsignal_dom"/>
</dbReference>
<comment type="similarity">
    <text evidence="8">Belongs to the methyl-accepting chemotaxis (MCP) protein family.</text>
</comment>
<keyword evidence="5 10" id="KW-1133">Transmembrane helix</keyword>
<dbReference type="PANTHER" id="PTHR32089:SF112">
    <property type="entry name" value="LYSOZYME-LIKE PROTEIN-RELATED"/>
    <property type="match status" value="1"/>
</dbReference>
<organism evidence="13 14">
    <name type="scientific">Paenibacillus ginsengarvi</name>
    <dbReference type="NCBI Taxonomy" id="400777"/>
    <lineage>
        <taxon>Bacteria</taxon>
        <taxon>Bacillati</taxon>
        <taxon>Bacillota</taxon>
        <taxon>Bacilli</taxon>
        <taxon>Bacillales</taxon>
        <taxon>Paenibacillaceae</taxon>
        <taxon>Paenibacillus</taxon>
    </lineage>
</organism>
<dbReference type="CDD" id="cd12914">
    <property type="entry name" value="PDC1_DGC_like"/>
    <property type="match status" value="1"/>
</dbReference>
<dbReference type="Pfam" id="PF02743">
    <property type="entry name" value="dCache_1"/>
    <property type="match status" value="1"/>
</dbReference>
<evidence type="ECO:0000256" key="8">
    <source>
        <dbReference type="ARBA" id="ARBA00029447"/>
    </source>
</evidence>